<comment type="caution">
    <text evidence="1">The sequence shown here is derived from an EMBL/GenBank/DDBJ whole genome shotgun (WGS) entry which is preliminary data.</text>
</comment>
<dbReference type="AlphaFoldDB" id="A0A7J5DN66"/>
<protein>
    <submittedName>
        <fullName evidence="1">Uncharacterized protein</fullName>
    </submittedName>
</protein>
<dbReference type="RefSeq" id="WP_151467767.1">
    <property type="nucleotide sequence ID" value="NZ_WBKG01000002.1"/>
</dbReference>
<accession>A0A7J5DN66</accession>
<organism evidence="1 2">
    <name type="scientific">Streptomyces triticiradicis</name>
    <dbReference type="NCBI Taxonomy" id="2651189"/>
    <lineage>
        <taxon>Bacteria</taxon>
        <taxon>Bacillati</taxon>
        <taxon>Actinomycetota</taxon>
        <taxon>Actinomycetes</taxon>
        <taxon>Kitasatosporales</taxon>
        <taxon>Streptomycetaceae</taxon>
        <taxon>Streptomyces</taxon>
    </lineage>
</organism>
<proteinExistence type="predicted"/>
<keyword evidence="2" id="KW-1185">Reference proteome</keyword>
<dbReference type="Proteomes" id="UP000442990">
    <property type="component" value="Unassembled WGS sequence"/>
</dbReference>
<evidence type="ECO:0000313" key="2">
    <source>
        <dbReference type="Proteomes" id="UP000442990"/>
    </source>
</evidence>
<dbReference type="EMBL" id="WBKG01000002">
    <property type="protein sequence ID" value="KAB1990173.1"/>
    <property type="molecule type" value="Genomic_DNA"/>
</dbReference>
<reference evidence="1 2" key="1">
    <citation type="submission" date="2019-09" db="EMBL/GenBank/DDBJ databases">
        <title>Isolation and identification of active actinomycetes.</title>
        <authorList>
            <person name="Yu Z."/>
            <person name="Han C."/>
            <person name="Yu B."/>
        </authorList>
    </citation>
    <scope>NUCLEOTIDE SEQUENCE [LARGE SCALE GENOMIC DNA]</scope>
    <source>
        <strain evidence="1 2">NEAU-H2</strain>
    </source>
</reference>
<name>A0A7J5DN66_9ACTN</name>
<dbReference type="Pfam" id="PF20242">
    <property type="entry name" value="Emfourin"/>
    <property type="match status" value="1"/>
</dbReference>
<evidence type="ECO:0000313" key="1">
    <source>
        <dbReference type="EMBL" id="KAB1990173.1"/>
    </source>
</evidence>
<dbReference type="InterPro" id="IPR049457">
    <property type="entry name" value="Emfourin"/>
</dbReference>
<gene>
    <name evidence="1" type="ORF">F8144_03740</name>
</gene>
<sequence>MKVTWAAHGGQAAAIRLGLPPKVLDTDALPENAAVELDRLVAAAVPEAEEERPGRARDAMSYTITVEDGGRSTTLTRSDTTMSPAFAALLSRLEEHFAQQ</sequence>